<dbReference type="EMBL" id="LGRX02002605">
    <property type="protein sequence ID" value="KAK3283891.1"/>
    <property type="molecule type" value="Genomic_DNA"/>
</dbReference>
<feature type="coiled-coil region" evidence="1">
    <location>
        <begin position="1045"/>
        <end position="1119"/>
    </location>
</feature>
<feature type="compositionally biased region" description="Basic and acidic residues" evidence="2">
    <location>
        <begin position="424"/>
        <end position="437"/>
    </location>
</feature>
<protein>
    <submittedName>
        <fullName evidence="3">Uncharacterized protein</fullName>
    </submittedName>
</protein>
<proteinExistence type="predicted"/>
<dbReference type="Proteomes" id="UP001190700">
    <property type="component" value="Unassembled WGS sequence"/>
</dbReference>
<feature type="compositionally biased region" description="Gly residues" evidence="2">
    <location>
        <begin position="541"/>
        <end position="553"/>
    </location>
</feature>
<feature type="compositionally biased region" description="Basic and acidic residues" evidence="2">
    <location>
        <begin position="1331"/>
        <end position="1342"/>
    </location>
</feature>
<feature type="compositionally biased region" description="Basic and acidic residues" evidence="2">
    <location>
        <begin position="527"/>
        <end position="539"/>
    </location>
</feature>
<evidence type="ECO:0000256" key="2">
    <source>
        <dbReference type="SAM" id="MobiDB-lite"/>
    </source>
</evidence>
<gene>
    <name evidence="3" type="ORF">CYMTET_8429</name>
</gene>
<feature type="region of interest" description="Disordered" evidence="2">
    <location>
        <begin position="331"/>
        <end position="684"/>
    </location>
</feature>
<feature type="compositionally biased region" description="Low complexity" evidence="2">
    <location>
        <begin position="568"/>
        <end position="579"/>
    </location>
</feature>
<evidence type="ECO:0000313" key="3">
    <source>
        <dbReference type="EMBL" id="KAK3283891.1"/>
    </source>
</evidence>
<sequence length="1348" mass="150529">MPSALTAPVTLSHCRRMKLRLVIHTLRVDCTGDLVALPSDEAAYTPLACAWIKATISKHACLSQHRRLLSGVRSESVVLQNDMRASKPRAHQPLPSESSSAATQQYKSTLEQHKEAKELIGFAGSALVRENAISARSKGLVKGNKSSAVLLKPSAAANGPPVKDQAPGWALTAVEEPEYGAEPPQAKLKEGSEGERQASLVWVEKWLQEAGGRTSLCPALQAAMLREPDAVVVLTDGAEQDTVQCMNFLQAHDKDPESTFRANQLFLLGIDMDQNGRRNLHTICNHIKTKGNAGYLDDYDALSQQWGMGDRPSLLYEFLQRTRLELPHEVQQRVKAAPAMQMQRTTPAPEKPRRLPPPPPLTAARCSFLEASKAKEEAKKQRQAKAQHRKNKQPRRCSSAQHSRARGEDLGETAATDETSQPPRLDDTAEDGKDRRAPVPASSPAKDSTKKAQKGRSSQAEKSGETPQPVAKESAIGPWETDGGFTDRLMSPQQDDARKQPEMSVTLPDEKQGKPPKSVSFSLDVPTKGEETVRSDLDGQGKSGKAGVKGGKQGQSDVTADAKDTKNAALLASESAAAAQSDSGHTPPPEPKPEVATPAPRPESAQGAPTPNPIIVEAEDVGGACTPETSTPAEAPTVEQAPATAPAAGDPATAPAAGDPATAPAAGDPATAPAAGDPATAPAVEEAPEVVLPAWKVQQQLLKEELQAMTTYIPFIQTQGGKDAIREWNLFWETRGADQSTSIYDSDSLVQEAVSYWNDAFRTAQRSTERANEKLMAEAKDRHGRLIKGIKNRNKDMMDEATAIHKRDCRKVNTEREQKWIAVHAAWKAKYDERYVQAEGFRRSRMESALTEYNEMCMRQRKAYEARVREIEVRNSEKRRKSNLDLKKWKAGVEHWTRQLDKCTDTYSAELAAYWVNQASTMMQARHIFHLGVEAWEEERRVYHEELLMWKRADEEQRLKVLERRYAYIYQCRYLESRGVKKWKQACADTELRNQEAVRLSFVEHKEAVDAAKQRHQDTWTRYYEEMDAYRQTMHQYDMDRKLAMERHEEEYQQAKENFEIEMNMWEVMVKEVQAKNEENHEAAWSAHQALIAQGRVRLKEIQAVKKENKERFAQAMEDYQKAIVDNRKCNFKVVAKAAARAAHSFHNRRENHQKKVEAWRAVHDMNTADLIAHNDALLEAVRSEFRFEYNRVTAINNSRIAMAQQDFNRELDRVRQHNAPRLPLAYLVDSAKNKLEDLKAFQANLNKPPTAKGLDATVESWSVEDALAHVIAGRATRYHTPGSASMTAIDELGTLQRAALTKEVIAMDETLAFRPGNRHGCDDQAAPEYPHPEPRVREPRLTHPPAP</sequence>
<feature type="compositionally biased region" description="Basic residues" evidence="2">
    <location>
        <begin position="381"/>
        <end position="395"/>
    </location>
</feature>
<organism evidence="3 4">
    <name type="scientific">Cymbomonas tetramitiformis</name>
    <dbReference type="NCBI Taxonomy" id="36881"/>
    <lineage>
        <taxon>Eukaryota</taxon>
        <taxon>Viridiplantae</taxon>
        <taxon>Chlorophyta</taxon>
        <taxon>Pyramimonadophyceae</taxon>
        <taxon>Pyramimonadales</taxon>
        <taxon>Pyramimonadaceae</taxon>
        <taxon>Cymbomonas</taxon>
    </lineage>
</organism>
<feature type="compositionally biased region" description="Low complexity" evidence="2">
    <location>
        <begin position="624"/>
        <end position="684"/>
    </location>
</feature>
<evidence type="ECO:0000256" key="1">
    <source>
        <dbReference type="SAM" id="Coils"/>
    </source>
</evidence>
<keyword evidence="4" id="KW-1185">Reference proteome</keyword>
<keyword evidence="1" id="KW-0175">Coiled coil</keyword>
<reference evidence="3 4" key="1">
    <citation type="journal article" date="2015" name="Genome Biol. Evol.">
        <title>Comparative Genomics of a Bacterivorous Green Alga Reveals Evolutionary Causalities and Consequences of Phago-Mixotrophic Mode of Nutrition.</title>
        <authorList>
            <person name="Burns J.A."/>
            <person name="Paasch A."/>
            <person name="Narechania A."/>
            <person name="Kim E."/>
        </authorList>
    </citation>
    <scope>NUCLEOTIDE SEQUENCE [LARGE SCALE GENOMIC DNA]</scope>
    <source>
        <strain evidence="3 4">PLY_AMNH</strain>
    </source>
</reference>
<comment type="caution">
    <text evidence="3">The sequence shown here is derived from an EMBL/GenBank/DDBJ whole genome shotgun (WGS) entry which is preliminary data.</text>
</comment>
<name>A0AAE0LFU7_9CHLO</name>
<feature type="region of interest" description="Disordered" evidence="2">
    <location>
        <begin position="1315"/>
        <end position="1348"/>
    </location>
</feature>
<feature type="region of interest" description="Disordered" evidence="2">
    <location>
        <begin position="84"/>
        <end position="107"/>
    </location>
</feature>
<accession>A0AAE0LFU7</accession>
<evidence type="ECO:0000313" key="4">
    <source>
        <dbReference type="Proteomes" id="UP001190700"/>
    </source>
</evidence>
<feature type="compositionally biased region" description="Polar residues" evidence="2">
    <location>
        <begin position="95"/>
        <end position="107"/>
    </location>
</feature>